<feature type="transmembrane region" description="Helical" evidence="2">
    <location>
        <begin position="166"/>
        <end position="184"/>
    </location>
</feature>
<feature type="region of interest" description="Disordered" evidence="1">
    <location>
        <begin position="565"/>
        <end position="615"/>
    </location>
</feature>
<feature type="transmembrane region" description="Helical" evidence="2">
    <location>
        <begin position="142"/>
        <end position="160"/>
    </location>
</feature>
<dbReference type="Pfam" id="PF01841">
    <property type="entry name" value="Transglut_core"/>
    <property type="match status" value="1"/>
</dbReference>
<dbReference type="Pfam" id="PF13559">
    <property type="entry name" value="DUF4129"/>
    <property type="match status" value="1"/>
</dbReference>
<gene>
    <name evidence="4" type="ORF">BW143_00545</name>
</gene>
<dbReference type="PANTHER" id="PTHR42736">
    <property type="entry name" value="PROTEIN-GLUTAMINE GAMMA-GLUTAMYLTRANSFERASE"/>
    <property type="match status" value="1"/>
</dbReference>
<keyword evidence="2" id="KW-1133">Transmembrane helix</keyword>
<proteinExistence type="predicted"/>
<dbReference type="InterPro" id="IPR002931">
    <property type="entry name" value="Transglutaminase-like"/>
</dbReference>
<dbReference type="Gene3D" id="3.10.620.30">
    <property type="match status" value="1"/>
</dbReference>
<feature type="transmembrane region" description="Helical" evidence="2">
    <location>
        <begin position="204"/>
        <end position="221"/>
    </location>
</feature>
<reference evidence="4 5" key="1">
    <citation type="submission" date="2017-01" db="EMBL/GenBank/DDBJ databases">
        <title>Bacillus phylogenomics.</title>
        <authorList>
            <person name="Dunlap C."/>
        </authorList>
    </citation>
    <scope>NUCLEOTIDE SEQUENCE [LARGE SCALE GENOMIC DNA]</scope>
    <source>
        <strain evidence="4 5">NRRL B-41282</strain>
    </source>
</reference>
<dbReference type="AlphaFoldDB" id="A0A1R1QZL0"/>
<keyword evidence="5" id="KW-1185">Reference proteome</keyword>
<evidence type="ECO:0000256" key="2">
    <source>
        <dbReference type="SAM" id="Phobius"/>
    </source>
</evidence>
<dbReference type="SMART" id="SM00460">
    <property type="entry name" value="TGc"/>
    <property type="match status" value="1"/>
</dbReference>
<keyword evidence="2" id="KW-0472">Membrane</keyword>
<name>A0A1R1QZL0_9BACI</name>
<dbReference type="InterPro" id="IPR038765">
    <property type="entry name" value="Papain-like_cys_pep_sf"/>
</dbReference>
<dbReference type="Proteomes" id="UP000187367">
    <property type="component" value="Unassembled WGS sequence"/>
</dbReference>
<feature type="transmembrane region" description="Helical" evidence="2">
    <location>
        <begin position="70"/>
        <end position="94"/>
    </location>
</feature>
<dbReference type="InterPro" id="IPR025403">
    <property type="entry name" value="TgpA-like_C"/>
</dbReference>
<comment type="caution">
    <text evidence="4">The sequence shown here is derived from an EMBL/GenBank/DDBJ whole genome shotgun (WGS) entry which is preliminary data.</text>
</comment>
<feature type="transmembrane region" description="Helical" evidence="2">
    <location>
        <begin position="624"/>
        <end position="644"/>
    </location>
</feature>
<evidence type="ECO:0000256" key="1">
    <source>
        <dbReference type="SAM" id="MobiDB-lite"/>
    </source>
</evidence>
<feature type="domain" description="Transglutaminase-like" evidence="3">
    <location>
        <begin position="478"/>
        <end position="554"/>
    </location>
</feature>
<dbReference type="RefSeq" id="WP_076797420.1">
    <property type="nucleotide sequence ID" value="NZ_JARMMK010000012.1"/>
</dbReference>
<dbReference type="InterPro" id="IPR021878">
    <property type="entry name" value="TgpA_N"/>
</dbReference>
<evidence type="ECO:0000313" key="5">
    <source>
        <dbReference type="Proteomes" id="UP000187367"/>
    </source>
</evidence>
<feature type="transmembrane region" description="Helical" evidence="2">
    <location>
        <begin position="12"/>
        <end position="28"/>
    </location>
</feature>
<sequence>MMRSGGQYRRLGLLLFYVLTFLLLWEWLRPLQYFTDTGHTYFFIFFIALVFSLTFFRVPWFIRFPLSLGFILFALHWIFYDGSVFSASWLALLLQDISQNLSYIFSGMWRDMSPLFRTLLFYVLLWLLVYLLHYWVIYQRRILFFFIMTVVYITVIDTFTPFDASYAIVRIVLFGFLLLGMLYLERMREGEGFKSSKKLFAKWFAPLVLMTAAAIFIGAAAPKTDPVWPDPVPFIKTAANGDFASSGNSKVGYGTNDESLGGPFSEDDSWVFTWQGKERSYFRAETKSHYTGRGWIEDEKAGTSIQLKDDQLDYKWYEESVRTETRKVIIDMEPSYRYNHVLYPIGTTKITLNNFFAPLHMNSNTEKIVPAGKTGTDIQNLESYSLSYESPVFDVDELKKISIDSEEAWSKSHEKYLQLPDSLPERVRKLARDLTKDQDNMYDKAKAIEDYLGSSDFSYDTKDVAVPKKNQDYVDQFLFETKVGYCDNFSTAMIVLLRSAGVPARWVKGYTSGDFAGTTADRKRNIYEVTNNNAHSWVEVYFKGQGWVTFEPTKGFVNPEQLIEQSDSQQGGAAAGQKEEEQKNAADQRQQTEKKQNNGEKPEAEAKRNAQADSTAESQGDNSFLWFGAAGFILLLAAAACLYYTRANWMPAIVTARLKNRRDDTVFFKAYEELLRQLKRKGMKKQEGQTLREFAKAVDERFQNTDMTSLTLRYERALYRKENAAELWNDSAELWENLIKRR</sequence>
<feature type="transmembrane region" description="Helical" evidence="2">
    <location>
        <begin position="114"/>
        <end position="135"/>
    </location>
</feature>
<keyword evidence="2" id="KW-0812">Transmembrane</keyword>
<dbReference type="SUPFAM" id="SSF54001">
    <property type="entry name" value="Cysteine proteinases"/>
    <property type="match status" value="1"/>
</dbReference>
<dbReference type="InterPro" id="IPR052901">
    <property type="entry name" value="Bact_TGase-like"/>
</dbReference>
<evidence type="ECO:0000313" key="4">
    <source>
        <dbReference type="EMBL" id="OMI10121.1"/>
    </source>
</evidence>
<organism evidence="4 5">
    <name type="scientific">Bacillus swezeyi</name>
    <dbReference type="NCBI Taxonomy" id="1925020"/>
    <lineage>
        <taxon>Bacteria</taxon>
        <taxon>Bacillati</taxon>
        <taxon>Bacillota</taxon>
        <taxon>Bacilli</taxon>
        <taxon>Bacillales</taxon>
        <taxon>Bacillaceae</taxon>
        <taxon>Bacillus</taxon>
    </lineage>
</organism>
<evidence type="ECO:0000259" key="3">
    <source>
        <dbReference type="SMART" id="SM00460"/>
    </source>
</evidence>
<dbReference type="EMBL" id="MTJL01000001">
    <property type="protein sequence ID" value="OMI10121.1"/>
    <property type="molecule type" value="Genomic_DNA"/>
</dbReference>
<feature type="compositionally biased region" description="Basic and acidic residues" evidence="1">
    <location>
        <begin position="577"/>
        <end position="610"/>
    </location>
</feature>
<feature type="transmembrane region" description="Helical" evidence="2">
    <location>
        <begin position="40"/>
        <end position="58"/>
    </location>
</feature>
<protein>
    <recommendedName>
        <fullName evidence="3">Transglutaminase-like domain-containing protein</fullName>
    </recommendedName>
</protein>
<dbReference type="PANTHER" id="PTHR42736:SF1">
    <property type="entry name" value="PROTEIN-GLUTAMINE GAMMA-GLUTAMYLTRANSFERASE"/>
    <property type="match status" value="1"/>
</dbReference>
<dbReference type="Pfam" id="PF11992">
    <property type="entry name" value="TgpA_N"/>
    <property type="match status" value="1"/>
</dbReference>
<accession>A0A1R1QZL0</accession>